<organism evidence="5 6">
    <name type="scientific">Eiseniibacteriota bacterium</name>
    <dbReference type="NCBI Taxonomy" id="2212470"/>
    <lineage>
        <taxon>Bacteria</taxon>
        <taxon>Candidatus Eiseniibacteriota</taxon>
    </lineage>
</organism>
<feature type="transmembrane region" description="Helical" evidence="2">
    <location>
        <begin position="21"/>
        <end position="40"/>
    </location>
</feature>
<dbReference type="Proteomes" id="UP000777784">
    <property type="component" value="Unassembled WGS sequence"/>
</dbReference>
<name>A0A948RU77_UNCEI</name>
<evidence type="ECO:0000259" key="4">
    <source>
        <dbReference type="Pfam" id="PF10531"/>
    </source>
</evidence>
<dbReference type="InterPro" id="IPR049712">
    <property type="entry name" value="Poly_export"/>
</dbReference>
<dbReference type="PANTHER" id="PTHR33619:SF3">
    <property type="entry name" value="POLYSACCHARIDE EXPORT PROTEIN GFCE-RELATED"/>
    <property type="match status" value="1"/>
</dbReference>
<evidence type="ECO:0000256" key="1">
    <source>
        <dbReference type="ARBA" id="ARBA00022729"/>
    </source>
</evidence>
<dbReference type="Pfam" id="PF10531">
    <property type="entry name" value="SLBB"/>
    <property type="match status" value="3"/>
</dbReference>
<accession>A0A948RU77</accession>
<keyword evidence="1" id="KW-0732">Signal</keyword>
<keyword evidence="2" id="KW-0472">Membrane</keyword>
<evidence type="ECO:0000313" key="5">
    <source>
        <dbReference type="EMBL" id="MBU2691100.1"/>
    </source>
</evidence>
<comment type="caution">
    <text evidence="5">The sequence shown here is derived from an EMBL/GenBank/DDBJ whole genome shotgun (WGS) entry which is preliminary data.</text>
</comment>
<dbReference type="InterPro" id="IPR003715">
    <property type="entry name" value="Poly_export_N"/>
</dbReference>
<feature type="domain" description="Soluble ligand binding" evidence="4">
    <location>
        <begin position="343"/>
        <end position="387"/>
    </location>
</feature>
<protein>
    <submittedName>
        <fullName evidence="5">SLBB domain-containing protein</fullName>
    </submittedName>
</protein>
<gene>
    <name evidence="5" type="ORF">KJ970_09230</name>
</gene>
<keyword evidence="2" id="KW-0812">Transmembrane</keyword>
<evidence type="ECO:0000313" key="6">
    <source>
        <dbReference type="Proteomes" id="UP000777784"/>
    </source>
</evidence>
<evidence type="ECO:0000256" key="2">
    <source>
        <dbReference type="SAM" id="Phobius"/>
    </source>
</evidence>
<dbReference type="EMBL" id="JAHJDP010000042">
    <property type="protein sequence ID" value="MBU2691100.1"/>
    <property type="molecule type" value="Genomic_DNA"/>
</dbReference>
<reference evidence="5" key="1">
    <citation type="submission" date="2021-05" db="EMBL/GenBank/DDBJ databases">
        <title>Energy efficiency and biological interactions define the core microbiome of deep oligotrophic groundwater.</title>
        <authorList>
            <person name="Mehrshad M."/>
            <person name="Lopez-Fernandez M."/>
            <person name="Bell E."/>
            <person name="Bernier-Latmani R."/>
            <person name="Bertilsson S."/>
            <person name="Dopson M."/>
        </authorList>
    </citation>
    <scope>NUCLEOTIDE SEQUENCE</scope>
    <source>
        <strain evidence="5">Modern_marine.mb.64</strain>
    </source>
</reference>
<evidence type="ECO:0000259" key="3">
    <source>
        <dbReference type="Pfam" id="PF02563"/>
    </source>
</evidence>
<feature type="domain" description="Polysaccharide export protein N-terminal" evidence="3">
    <location>
        <begin position="74"/>
        <end position="141"/>
    </location>
</feature>
<feature type="domain" description="Soluble ligand binding" evidence="4">
    <location>
        <begin position="154"/>
        <end position="195"/>
    </location>
</feature>
<dbReference type="AlphaFoldDB" id="A0A948RU77"/>
<keyword evidence="2" id="KW-1133">Transmembrane helix</keyword>
<sequence>MSENRLTGGSGDFHILSRRNLRIGFCLILLLFFSVTGPAMGQMTTGLDQRTLGETPSTYLNQMPPQGLERPVDPSIYQVVPGDIYALCLWGLVDTVLTVAVSPEGKMIIPSVGMIDLRGLTLEEASEKVAESVHQVLPSTETSLNLLQLGTFRVEITGLVSRPGGYPATGVQRVQDIINQAGKIFPGGSYRRVQISQNGWVNELDLVQWVLYGDINNNPTLTPGTRIHIPARGPSFRLRGPFSGGLEPLLSGRESTNPVDRLGSPPQISLEWKEGDTVNEAIHRAGGLTPEALHESVYLWRGTESEEGTRILEPVALINVESSRMLLHPGDLIDIPYREEWIAVTGAVYRPGRYSFIAGWTAEDYVNLAGGPSSVGKRTGWSLMREGKEKRFDAQEDLLAPGDILRVPETRTHKLTVLLSTASTAVALLISVVALSK</sequence>
<feature type="domain" description="Soluble ligand binding" evidence="4">
    <location>
        <begin position="270"/>
        <end position="309"/>
    </location>
</feature>
<proteinExistence type="predicted"/>
<dbReference type="InterPro" id="IPR019554">
    <property type="entry name" value="Soluble_ligand-bd"/>
</dbReference>
<dbReference type="Pfam" id="PF02563">
    <property type="entry name" value="Poly_export"/>
    <property type="match status" value="1"/>
</dbReference>
<dbReference type="Gene3D" id="3.10.560.10">
    <property type="entry name" value="Outer membrane lipoprotein wza domain like"/>
    <property type="match status" value="3"/>
</dbReference>
<dbReference type="PANTHER" id="PTHR33619">
    <property type="entry name" value="POLYSACCHARIDE EXPORT PROTEIN GFCE-RELATED"/>
    <property type="match status" value="1"/>
</dbReference>
<dbReference type="GO" id="GO:0015159">
    <property type="term" value="F:polysaccharide transmembrane transporter activity"/>
    <property type="evidence" value="ECO:0007669"/>
    <property type="project" value="InterPro"/>
</dbReference>